<accession>A0AAN8UM37</accession>
<keyword evidence="7" id="KW-1185">Reference proteome</keyword>
<keyword evidence="2 3" id="KW-0238">DNA-binding</keyword>
<dbReference type="PANTHER" id="PTHR36968">
    <property type="entry name" value="HOMEOBOX-DDT DOMAIN PROTEIN RLT2"/>
    <property type="match status" value="1"/>
</dbReference>
<sequence>MESGSKGEKKKPPKSGEPKPKRKMKTAYQLDLLEKTYAVETYPSEALRGNLSVKLGLTDRQLQMWFCHRRLKDQKEE</sequence>
<dbReference type="EMBL" id="JBAMMX010000022">
    <property type="protein sequence ID" value="KAK6918035.1"/>
    <property type="molecule type" value="Genomic_DNA"/>
</dbReference>
<reference evidence="6 7" key="1">
    <citation type="submission" date="2023-12" db="EMBL/GenBank/DDBJ databases">
        <title>A high-quality genome assembly for Dillenia turbinata (Dilleniales).</title>
        <authorList>
            <person name="Chanderbali A."/>
        </authorList>
    </citation>
    <scope>NUCLEOTIDE SEQUENCE [LARGE SCALE GENOMIC DNA]</scope>
    <source>
        <strain evidence="6">LSX21</strain>
        <tissue evidence="6">Leaf</tissue>
    </source>
</reference>
<dbReference type="Proteomes" id="UP001370490">
    <property type="component" value="Unassembled WGS sequence"/>
</dbReference>
<comment type="caution">
    <text evidence="6">The sequence shown here is derived from an EMBL/GenBank/DDBJ whole genome shotgun (WGS) entry which is preliminary data.</text>
</comment>
<dbReference type="PROSITE" id="PS50071">
    <property type="entry name" value="HOMEOBOX_2"/>
    <property type="match status" value="1"/>
</dbReference>
<evidence type="ECO:0000256" key="4">
    <source>
        <dbReference type="SAM" id="MobiDB-lite"/>
    </source>
</evidence>
<dbReference type="SUPFAM" id="SSF46689">
    <property type="entry name" value="Homeodomain-like"/>
    <property type="match status" value="1"/>
</dbReference>
<dbReference type="PANTHER" id="PTHR36968:SF5">
    <property type="entry name" value="HOMEOBOX-DDT DOMAIN PROTEIN RLT2"/>
    <property type="match status" value="1"/>
</dbReference>
<dbReference type="Gene3D" id="1.10.10.60">
    <property type="entry name" value="Homeodomain-like"/>
    <property type="match status" value="1"/>
</dbReference>
<keyword evidence="2 3" id="KW-0371">Homeobox</keyword>
<feature type="domain" description="Homeobox" evidence="5">
    <location>
        <begin position="16"/>
        <end position="76"/>
    </location>
</feature>
<dbReference type="GO" id="GO:0005634">
    <property type="term" value="C:nucleus"/>
    <property type="evidence" value="ECO:0007669"/>
    <property type="project" value="UniProtKB-SubCell"/>
</dbReference>
<dbReference type="GO" id="GO:0006357">
    <property type="term" value="P:regulation of transcription by RNA polymerase II"/>
    <property type="evidence" value="ECO:0007669"/>
    <property type="project" value="InterPro"/>
</dbReference>
<organism evidence="6 7">
    <name type="scientific">Dillenia turbinata</name>
    <dbReference type="NCBI Taxonomy" id="194707"/>
    <lineage>
        <taxon>Eukaryota</taxon>
        <taxon>Viridiplantae</taxon>
        <taxon>Streptophyta</taxon>
        <taxon>Embryophyta</taxon>
        <taxon>Tracheophyta</taxon>
        <taxon>Spermatophyta</taxon>
        <taxon>Magnoliopsida</taxon>
        <taxon>eudicotyledons</taxon>
        <taxon>Gunneridae</taxon>
        <taxon>Pentapetalae</taxon>
        <taxon>Dilleniales</taxon>
        <taxon>Dilleniaceae</taxon>
        <taxon>Dillenia</taxon>
    </lineage>
</organism>
<dbReference type="Pfam" id="PF00046">
    <property type="entry name" value="Homeodomain"/>
    <property type="match status" value="1"/>
</dbReference>
<evidence type="ECO:0000256" key="1">
    <source>
        <dbReference type="ARBA" id="ARBA00004123"/>
    </source>
</evidence>
<evidence type="ECO:0000259" key="5">
    <source>
        <dbReference type="PROSITE" id="PS50071"/>
    </source>
</evidence>
<dbReference type="GO" id="GO:0003677">
    <property type="term" value="F:DNA binding"/>
    <property type="evidence" value="ECO:0007669"/>
    <property type="project" value="UniProtKB-UniRule"/>
</dbReference>
<dbReference type="InterPro" id="IPR044977">
    <property type="entry name" value="RLT1-3"/>
</dbReference>
<feature type="region of interest" description="Disordered" evidence="4">
    <location>
        <begin position="1"/>
        <end position="25"/>
    </location>
</feature>
<evidence type="ECO:0000313" key="7">
    <source>
        <dbReference type="Proteomes" id="UP001370490"/>
    </source>
</evidence>
<dbReference type="CDD" id="cd00086">
    <property type="entry name" value="homeodomain"/>
    <property type="match status" value="1"/>
</dbReference>
<evidence type="ECO:0000256" key="2">
    <source>
        <dbReference type="PROSITE-ProRule" id="PRU00108"/>
    </source>
</evidence>
<evidence type="ECO:0000313" key="6">
    <source>
        <dbReference type="EMBL" id="KAK6918035.1"/>
    </source>
</evidence>
<dbReference type="SMART" id="SM00389">
    <property type="entry name" value="HOX"/>
    <property type="match status" value="1"/>
</dbReference>
<evidence type="ECO:0000256" key="3">
    <source>
        <dbReference type="RuleBase" id="RU000682"/>
    </source>
</evidence>
<comment type="subcellular location">
    <subcellularLocation>
        <location evidence="1 2 3">Nucleus</location>
    </subcellularLocation>
</comment>
<feature type="DNA-binding region" description="Homeobox" evidence="2">
    <location>
        <begin position="18"/>
        <end position="77"/>
    </location>
</feature>
<proteinExistence type="predicted"/>
<dbReference type="InterPro" id="IPR001356">
    <property type="entry name" value="HD"/>
</dbReference>
<keyword evidence="2 3" id="KW-0539">Nucleus</keyword>
<protein>
    <submittedName>
        <fullName evidence="6">Homeobox domain</fullName>
    </submittedName>
</protein>
<dbReference type="InterPro" id="IPR009057">
    <property type="entry name" value="Homeodomain-like_sf"/>
</dbReference>
<dbReference type="AlphaFoldDB" id="A0AAN8UM37"/>
<name>A0AAN8UM37_9MAGN</name>
<gene>
    <name evidence="6" type="ORF">RJ641_016457</name>
</gene>